<evidence type="ECO:0000256" key="13">
    <source>
        <dbReference type="RuleBase" id="RU362091"/>
    </source>
</evidence>
<evidence type="ECO:0000256" key="10">
    <source>
        <dbReference type="ARBA" id="ARBA00023136"/>
    </source>
</evidence>
<dbReference type="InterPro" id="IPR001734">
    <property type="entry name" value="Na/solute_symporter"/>
</dbReference>
<feature type="transmembrane region" description="Helical" evidence="14">
    <location>
        <begin position="255"/>
        <end position="273"/>
    </location>
</feature>
<feature type="transmembrane region" description="Helical" evidence="14">
    <location>
        <begin position="190"/>
        <end position="208"/>
    </location>
</feature>
<dbReference type="CDD" id="cd10322">
    <property type="entry name" value="SLC5sbd"/>
    <property type="match status" value="1"/>
</dbReference>
<dbReference type="PANTHER" id="PTHR48086:SF3">
    <property type="entry name" value="SODIUM_PROLINE SYMPORTER"/>
    <property type="match status" value="1"/>
</dbReference>
<keyword evidence="5 14" id="KW-0812">Transmembrane</keyword>
<comment type="similarity">
    <text evidence="2 13">Belongs to the sodium:solute symporter (SSF) (TC 2.A.21) family.</text>
</comment>
<feature type="transmembrane region" description="Helical" evidence="14">
    <location>
        <begin position="6"/>
        <end position="28"/>
    </location>
</feature>
<reference evidence="15 16" key="1">
    <citation type="journal article" date="2023" name="Microorganisms">
        <title>Thiorhodovibrio frisius and Trv. litoralis spp. nov., Two Novel Members from a Clade of Fastidious Purple Sulfur Bacteria That Exhibit Unique Red-Shifted Light-Harvesting Capabilities.</title>
        <authorList>
            <person name="Methner A."/>
            <person name="Kuzyk S.B."/>
            <person name="Petersen J."/>
            <person name="Bauer S."/>
            <person name="Brinkmann H."/>
            <person name="Sichau K."/>
            <person name="Wanner G."/>
            <person name="Wolf J."/>
            <person name="Neumann-Schaal M."/>
            <person name="Henke P."/>
            <person name="Tank M."/>
            <person name="Sproer C."/>
            <person name="Bunk B."/>
            <person name="Overmann J."/>
        </authorList>
    </citation>
    <scope>NUCLEOTIDE SEQUENCE [LARGE SCALE GENOMIC DNA]</scope>
    <source>
        <strain evidence="15 16">DSM 6702</strain>
    </source>
</reference>
<accession>A0ABZ0SD56</accession>
<gene>
    <name evidence="15" type="primary">putP_2</name>
    <name evidence="15" type="ORF">Thiowin_03572</name>
</gene>
<keyword evidence="8" id="KW-0915">Sodium</keyword>
<evidence type="ECO:0000256" key="6">
    <source>
        <dbReference type="ARBA" id="ARBA00022847"/>
    </source>
</evidence>
<keyword evidence="9" id="KW-0406">Ion transport</keyword>
<keyword evidence="10 14" id="KW-0472">Membrane</keyword>
<keyword evidence="3" id="KW-0813">Transport</keyword>
<keyword evidence="4" id="KW-1003">Cell membrane</keyword>
<evidence type="ECO:0000256" key="2">
    <source>
        <dbReference type="ARBA" id="ARBA00006434"/>
    </source>
</evidence>
<dbReference type="InterPro" id="IPR050277">
    <property type="entry name" value="Sodium:Solute_Symporter"/>
</dbReference>
<feature type="transmembrane region" description="Helical" evidence="14">
    <location>
        <begin position="49"/>
        <end position="72"/>
    </location>
</feature>
<feature type="transmembrane region" description="Helical" evidence="14">
    <location>
        <begin position="294"/>
        <end position="319"/>
    </location>
</feature>
<dbReference type="Pfam" id="PF00474">
    <property type="entry name" value="SSF"/>
    <property type="match status" value="2"/>
</dbReference>
<feature type="transmembrane region" description="Helical" evidence="14">
    <location>
        <begin position="78"/>
        <end position="98"/>
    </location>
</feature>
<evidence type="ECO:0000256" key="4">
    <source>
        <dbReference type="ARBA" id="ARBA00022475"/>
    </source>
</evidence>
<dbReference type="InterPro" id="IPR038377">
    <property type="entry name" value="Na/Glc_symporter_sf"/>
</dbReference>
<dbReference type="Gene3D" id="1.20.1730.10">
    <property type="entry name" value="Sodium/glucose cotransporter"/>
    <property type="match status" value="1"/>
</dbReference>
<keyword evidence="7 14" id="KW-1133">Transmembrane helix</keyword>
<feature type="transmembrane region" description="Helical" evidence="14">
    <location>
        <begin position="576"/>
        <end position="594"/>
    </location>
</feature>
<evidence type="ECO:0000256" key="1">
    <source>
        <dbReference type="ARBA" id="ARBA00004651"/>
    </source>
</evidence>
<comment type="catalytic activity">
    <reaction evidence="12">
        <text>L-proline(in) + Na(+)(in) = L-proline(out) + Na(+)(out)</text>
        <dbReference type="Rhea" id="RHEA:28967"/>
        <dbReference type="ChEBI" id="CHEBI:29101"/>
        <dbReference type="ChEBI" id="CHEBI:60039"/>
    </reaction>
</comment>
<feature type="transmembrane region" description="Helical" evidence="14">
    <location>
        <begin position="160"/>
        <end position="178"/>
    </location>
</feature>
<keyword evidence="11" id="KW-0739">Sodium transport</keyword>
<dbReference type="PANTHER" id="PTHR48086">
    <property type="entry name" value="SODIUM/PROLINE SYMPORTER-RELATED"/>
    <property type="match status" value="1"/>
</dbReference>
<evidence type="ECO:0000313" key="15">
    <source>
        <dbReference type="EMBL" id="WPL18499.1"/>
    </source>
</evidence>
<evidence type="ECO:0000256" key="11">
    <source>
        <dbReference type="ARBA" id="ARBA00023201"/>
    </source>
</evidence>
<proteinExistence type="inferred from homology"/>
<evidence type="ECO:0000256" key="12">
    <source>
        <dbReference type="ARBA" id="ARBA00033708"/>
    </source>
</evidence>
<evidence type="ECO:0000256" key="8">
    <source>
        <dbReference type="ARBA" id="ARBA00023053"/>
    </source>
</evidence>
<sequence length="620" mass="66596">MTGQSGLGWIDILVILLYVIATGYLGWLGYRGTRSAADFLVGGRSAHPIIMAVSYGATFISTAAIVGFGGVAGLFGMSLLWLTFLNIGVGIFIAFVFLGEPTRRMGHRLGAHTFGELLGLRYQSRAVQIFAGALVFLFMPLYSAAVMTGGSIFAATQFGIDFEVALLIFALITAAYVVPGGLKAVMYTDTLQGFVMITAMIFLLWYTYSQLGGIGEAHRFLTDMADMVPAKLQAIGHQGWTEMPAFGWGANSYNLWWIVVSTIILGVGIGVLAQPQLAVRFMTVRSRRELDRAVPIGAVFIMLMTGTPFIVGSLSNAWFAQHGPLLKGQVEQVMDTEKDRAMVGLMRQNDVGAWTPILGKDEKPAVVPLIITTREQAADASGESFELVSGRSSIITYVKGEADQIIPTFISTALPHWFGIIFFLAMLAAAMSTMSSQFHTIGTAAGRDLYEQISRKPHGSEPSLLAMRLAVVVGLLVAVTISYTVREGYVIARFTAIFFGLCAAAFMPAFIGGLFFKGVTRAGALASMSVGFGVSAFWLVFIKSAEAKAIGLVQLVTGGKPSLLADVPNWPVVDPIVIALPLSALTLIIVSALTRKPDEAHLEQCFASASNRNRYRVSAS</sequence>
<comment type="subcellular location">
    <subcellularLocation>
        <location evidence="1">Cell membrane</location>
        <topology evidence="1">Multi-pass membrane protein</topology>
    </subcellularLocation>
</comment>
<protein>
    <submittedName>
        <fullName evidence="15">Proline permease</fullName>
    </submittedName>
</protein>
<feature type="transmembrane region" description="Helical" evidence="14">
    <location>
        <begin position="523"/>
        <end position="542"/>
    </location>
</feature>
<evidence type="ECO:0000256" key="7">
    <source>
        <dbReference type="ARBA" id="ARBA00022989"/>
    </source>
</evidence>
<evidence type="ECO:0000256" key="14">
    <source>
        <dbReference type="SAM" id="Phobius"/>
    </source>
</evidence>
<feature type="transmembrane region" description="Helical" evidence="14">
    <location>
        <begin position="465"/>
        <end position="485"/>
    </location>
</feature>
<name>A0ABZ0SD56_9GAMM</name>
<feature type="transmembrane region" description="Helical" evidence="14">
    <location>
        <begin position="405"/>
        <end position="429"/>
    </location>
</feature>
<dbReference type="Proteomes" id="UP001432180">
    <property type="component" value="Chromosome"/>
</dbReference>
<evidence type="ECO:0000256" key="9">
    <source>
        <dbReference type="ARBA" id="ARBA00023065"/>
    </source>
</evidence>
<dbReference type="RefSeq" id="WP_328984258.1">
    <property type="nucleotide sequence ID" value="NZ_CP121472.1"/>
</dbReference>
<feature type="transmembrane region" description="Helical" evidence="14">
    <location>
        <begin position="491"/>
        <end position="516"/>
    </location>
</feature>
<dbReference type="PROSITE" id="PS50283">
    <property type="entry name" value="NA_SOLUT_SYMP_3"/>
    <property type="match status" value="1"/>
</dbReference>
<evidence type="ECO:0000256" key="3">
    <source>
        <dbReference type="ARBA" id="ARBA00022448"/>
    </source>
</evidence>
<evidence type="ECO:0000313" key="16">
    <source>
        <dbReference type="Proteomes" id="UP001432180"/>
    </source>
</evidence>
<keyword evidence="6" id="KW-0769">Symport</keyword>
<keyword evidence="16" id="KW-1185">Reference proteome</keyword>
<evidence type="ECO:0000256" key="5">
    <source>
        <dbReference type="ARBA" id="ARBA00022692"/>
    </source>
</evidence>
<dbReference type="EMBL" id="CP121472">
    <property type="protein sequence ID" value="WPL18499.1"/>
    <property type="molecule type" value="Genomic_DNA"/>
</dbReference>
<feature type="transmembrane region" description="Helical" evidence="14">
    <location>
        <begin position="129"/>
        <end position="154"/>
    </location>
</feature>
<organism evidence="15 16">
    <name type="scientific">Thiorhodovibrio winogradskyi</name>
    <dbReference type="NCBI Taxonomy" id="77007"/>
    <lineage>
        <taxon>Bacteria</taxon>
        <taxon>Pseudomonadati</taxon>
        <taxon>Pseudomonadota</taxon>
        <taxon>Gammaproteobacteria</taxon>
        <taxon>Chromatiales</taxon>
        <taxon>Chromatiaceae</taxon>
        <taxon>Thiorhodovibrio</taxon>
    </lineage>
</organism>